<feature type="compositionally biased region" description="Gly residues" evidence="4">
    <location>
        <begin position="468"/>
        <end position="479"/>
    </location>
</feature>
<dbReference type="GO" id="GO:0006607">
    <property type="term" value="P:NLS-bearing protein import into nucleus"/>
    <property type="evidence" value="ECO:0007669"/>
    <property type="project" value="TreeGrafter"/>
</dbReference>
<dbReference type="GO" id="GO:0036228">
    <property type="term" value="P:protein localization to nuclear inner membrane"/>
    <property type="evidence" value="ECO:0007669"/>
    <property type="project" value="TreeGrafter"/>
</dbReference>
<gene>
    <name evidence="6" type="ORF">QTG54_015296</name>
</gene>
<keyword evidence="3" id="KW-0539">Nucleus</keyword>
<keyword evidence="7" id="KW-1185">Reference proteome</keyword>
<feature type="compositionally biased region" description="Polar residues" evidence="4">
    <location>
        <begin position="1"/>
        <end position="13"/>
    </location>
</feature>
<dbReference type="GO" id="GO:0006999">
    <property type="term" value="P:nuclear pore organization"/>
    <property type="evidence" value="ECO:0007669"/>
    <property type="project" value="TreeGrafter"/>
</dbReference>
<dbReference type="PANTHER" id="PTHR13000:SF0">
    <property type="entry name" value="NUCLEOPORIN P54"/>
    <property type="match status" value="1"/>
</dbReference>
<evidence type="ECO:0000313" key="6">
    <source>
        <dbReference type="EMBL" id="KAK1734038.1"/>
    </source>
</evidence>
<feature type="region of interest" description="Disordered" evidence="4">
    <location>
        <begin position="466"/>
        <end position="489"/>
    </location>
</feature>
<evidence type="ECO:0000256" key="4">
    <source>
        <dbReference type="SAM" id="MobiDB-lite"/>
    </source>
</evidence>
<evidence type="ECO:0000256" key="3">
    <source>
        <dbReference type="ARBA" id="ARBA00023242"/>
    </source>
</evidence>
<feature type="region of interest" description="Disordered" evidence="4">
    <location>
        <begin position="398"/>
        <end position="418"/>
    </location>
</feature>
<dbReference type="Pfam" id="PF13874">
    <property type="entry name" value="Nup54"/>
    <property type="match status" value="1"/>
</dbReference>
<comment type="subcellular location">
    <subcellularLocation>
        <location evidence="1">Nucleus</location>
    </subcellularLocation>
</comment>
<proteinExistence type="predicted"/>
<protein>
    <submittedName>
        <fullName evidence="6">Nuclear pore complex protein NUP54</fullName>
    </submittedName>
</protein>
<feature type="region of interest" description="Disordered" evidence="4">
    <location>
        <begin position="1"/>
        <end position="59"/>
    </location>
</feature>
<feature type="region of interest" description="Disordered" evidence="4">
    <location>
        <begin position="141"/>
        <end position="160"/>
    </location>
</feature>
<dbReference type="GO" id="GO:0044613">
    <property type="term" value="C:nuclear pore central transport channel"/>
    <property type="evidence" value="ECO:0007669"/>
    <property type="project" value="TreeGrafter"/>
</dbReference>
<evidence type="ECO:0000256" key="1">
    <source>
        <dbReference type="ARBA" id="ARBA00004123"/>
    </source>
</evidence>
<dbReference type="InterPro" id="IPR024864">
    <property type="entry name" value="Nup54/Nup57/Nup44"/>
</dbReference>
<reference evidence="6" key="1">
    <citation type="submission" date="2023-06" db="EMBL/GenBank/DDBJ databases">
        <title>Survivors Of The Sea: Transcriptome response of Skeletonema marinoi to long-term dormancy.</title>
        <authorList>
            <person name="Pinder M.I.M."/>
            <person name="Kourtchenko O."/>
            <person name="Robertson E.K."/>
            <person name="Larsson T."/>
            <person name="Maumus F."/>
            <person name="Osuna-Cruz C.M."/>
            <person name="Vancaester E."/>
            <person name="Stenow R."/>
            <person name="Vandepoele K."/>
            <person name="Ploug H."/>
            <person name="Bruchert V."/>
            <person name="Godhe A."/>
            <person name="Topel M."/>
        </authorList>
    </citation>
    <scope>NUCLEOTIDE SEQUENCE</scope>
    <source>
        <strain evidence="6">R05AC</strain>
    </source>
</reference>
<comment type="caution">
    <text evidence="6">The sequence shown here is derived from an EMBL/GenBank/DDBJ whole genome shotgun (WGS) entry which is preliminary data.</text>
</comment>
<feature type="domain" description="Nucleoporin Nup54 alpha-helical" evidence="5">
    <location>
        <begin position="255"/>
        <end position="379"/>
    </location>
</feature>
<name>A0AAD9D5V9_9STRA</name>
<evidence type="ECO:0000256" key="2">
    <source>
        <dbReference type="ARBA" id="ARBA00022448"/>
    </source>
</evidence>
<feature type="compositionally biased region" description="Low complexity" evidence="4">
    <location>
        <begin position="14"/>
        <end position="50"/>
    </location>
</feature>
<keyword evidence="2" id="KW-0813">Transport</keyword>
<accession>A0AAD9D5V9</accession>
<dbReference type="AlphaFoldDB" id="A0AAD9D5V9"/>
<dbReference type="InterPro" id="IPR025712">
    <property type="entry name" value="Nup54_alpha-helical_dom"/>
</dbReference>
<dbReference type="Proteomes" id="UP001224775">
    <property type="component" value="Unassembled WGS sequence"/>
</dbReference>
<dbReference type="EMBL" id="JATAAI010000042">
    <property type="protein sequence ID" value="KAK1734038.1"/>
    <property type="molecule type" value="Genomic_DNA"/>
</dbReference>
<dbReference type="GO" id="GO:0017056">
    <property type="term" value="F:structural constituent of nuclear pore"/>
    <property type="evidence" value="ECO:0007669"/>
    <property type="project" value="TreeGrafter"/>
</dbReference>
<organism evidence="6 7">
    <name type="scientific">Skeletonema marinoi</name>
    <dbReference type="NCBI Taxonomy" id="267567"/>
    <lineage>
        <taxon>Eukaryota</taxon>
        <taxon>Sar</taxon>
        <taxon>Stramenopiles</taxon>
        <taxon>Ochrophyta</taxon>
        <taxon>Bacillariophyta</taxon>
        <taxon>Coscinodiscophyceae</taxon>
        <taxon>Thalassiosirophycidae</taxon>
        <taxon>Thalassiosirales</taxon>
        <taxon>Skeletonemataceae</taxon>
        <taxon>Skeletonema</taxon>
        <taxon>Skeletonema marinoi-dohrnii complex</taxon>
    </lineage>
</organism>
<evidence type="ECO:0000313" key="7">
    <source>
        <dbReference type="Proteomes" id="UP001224775"/>
    </source>
</evidence>
<sequence>MVTWGNNTTAVYGTTTPANAPTTPAPAGSGFSFGAPAAPSTPPSASQKPAVNPPPLGGGGFGAPAAGGGFSFGGAAPAGAGGLFGSTAAPAPSGGLFGSTTPAPTAGGLFGSTPAPAPAFGSTAAPAPSLFGGFGAPAPAAPSNNVFGSTQQQPHQQYNTQQTYNPQQAALHAHQSASQRQEAARIEEAIFNLHSKYSPHASDPLNPALASNNIPSSLCAFTAILYDPLPPEHRINNTTASAVGSRGGGHLSAPKPSHISNQVWNEALARNPDPNELMPTPLVGSTSLHTRIISQQEKANALNAHATKLRDTLCFLQQTARSSQEHITHLANTQEELNRRLLEIMRKVEIIRCMNQPTQRAEEEANFKLRKLLEQVNLVAVRLRDLEERGRQQARNWRMRGATQLQQQRNGGGMDGTALSEEDKLALFHVLNDQRLGMERLGSIVTRDVRDTDILKEEMNKAESVVRGGSGGRRVGGALGQSPAIFGGR</sequence>
<evidence type="ECO:0000259" key="5">
    <source>
        <dbReference type="Pfam" id="PF13874"/>
    </source>
</evidence>
<dbReference type="PANTHER" id="PTHR13000">
    <property type="entry name" value="NUCLEOPORIN P54"/>
    <property type="match status" value="1"/>
</dbReference>
<feature type="compositionally biased region" description="Low complexity" evidence="4">
    <location>
        <begin position="151"/>
        <end position="160"/>
    </location>
</feature>